<evidence type="ECO:0000259" key="2">
    <source>
        <dbReference type="SMART" id="SM00899"/>
    </source>
</evidence>
<sequence>MVNKEDKETFKKSNTLIKCLTECEKGEEVIVLSVDTGFQQKRRLANLGMIPGAKIKKKKEAPFKGPIEVIVKGSSLVIGRGIASKITVQCNNSCNN</sequence>
<evidence type="ECO:0000256" key="1">
    <source>
        <dbReference type="ARBA" id="ARBA00023004"/>
    </source>
</evidence>
<proteinExistence type="predicted"/>
<keyword evidence="1" id="KW-0408">Iron</keyword>
<dbReference type="InterPro" id="IPR007167">
    <property type="entry name" value="Fe-transptr_FeoA-like"/>
</dbReference>
<dbReference type="PANTHER" id="PTHR43151">
    <property type="entry name" value="FEOA FAMILY PROTEIN"/>
    <property type="match status" value="1"/>
</dbReference>
<feature type="domain" description="Ferrous iron transporter FeoA-like" evidence="2">
    <location>
        <begin position="18"/>
        <end position="90"/>
    </location>
</feature>
<dbReference type="GO" id="GO:0046914">
    <property type="term" value="F:transition metal ion binding"/>
    <property type="evidence" value="ECO:0007669"/>
    <property type="project" value="InterPro"/>
</dbReference>
<gene>
    <name evidence="3" type="ORF">LCGC14_0551690</name>
</gene>
<reference evidence="3" key="1">
    <citation type="journal article" date="2015" name="Nature">
        <title>Complex archaea that bridge the gap between prokaryotes and eukaryotes.</title>
        <authorList>
            <person name="Spang A."/>
            <person name="Saw J.H."/>
            <person name="Jorgensen S.L."/>
            <person name="Zaremba-Niedzwiedzka K."/>
            <person name="Martijn J."/>
            <person name="Lind A.E."/>
            <person name="van Eijk R."/>
            <person name="Schleper C."/>
            <person name="Guy L."/>
            <person name="Ettema T.J."/>
        </authorList>
    </citation>
    <scope>NUCLEOTIDE SEQUENCE</scope>
</reference>
<dbReference type="AlphaFoldDB" id="A0A0F9RPQ3"/>
<dbReference type="InterPro" id="IPR038157">
    <property type="entry name" value="FeoA_core_dom"/>
</dbReference>
<protein>
    <recommendedName>
        <fullName evidence="2">Ferrous iron transporter FeoA-like domain-containing protein</fullName>
    </recommendedName>
</protein>
<dbReference type="Pfam" id="PF04023">
    <property type="entry name" value="FeoA"/>
    <property type="match status" value="1"/>
</dbReference>
<dbReference type="Gene3D" id="2.30.30.90">
    <property type="match status" value="1"/>
</dbReference>
<dbReference type="SUPFAM" id="SSF50037">
    <property type="entry name" value="C-terminal domain of transcriptional repressors"/>
    <property type="match status" value="1"/>
</dbReference>
<dbReference type="SMART" id="SM00899">
    <property type="entry name" value="FeoA"/>
    <property type="match status" value="1"/>
</dbReference>
<name>A0A0F9RPQ3_9ZZZZ</name>
<dbReference type="EMBL" id="LAZR01000760">
    <property type="protein sequence ID" value="KKN58495.1"/>
    <property type="molecule type" value="Genomic_DNA"/>
</dbReference>
<organism evidence="3">
    <name type="scientific">marine sediment metagenome</name>
    <dbReference type="NCBI Taxonomy" id="412755"/>
    <lineage>
        <taxon>unclassified sequences</taxon>
        <taxon>metagenomes</taxon>
        <taxon>ecological metagenomes</taxon>
    </lineage>
</organism>
<dbReference type="InterPro" id="IPR008988">
    <property type="entry name" value="Transcriptional_repressor_C"/>
</dbReference>
<comment type="caution">
    <text evidence="3">The sequence shown here is derived from an EMBL/GenBank/DDBJ whole genome shotgun (WGS) entry which is preliminary data.</text>
</comment>
<accession>A0A0F9RPQ3</accession>
<evidence type="ECO:0000313" key="3">
    <source>
        <dbReference type="EMBL" id="KKN58495.1"/>
    </source>
</evidence>
<dbReference type="PANTHER" id="PTHR43151:SF2">
    <property type="entry name" value="FE(2+) TRANSPORT PROTEIN A-RELATED"/>
    <property type="match status" value="1"/>
</dbReference>
<dbReference type="InterPro" id="IPR053184">
    <property type="entry name" value="FeoA-like"/>
</dbReference>